<dbReference type="RefSeq" id="WP_136150691.1">
    <property type="nucleotide sequence ID" value="NZ_CP038810.1"/>
</dbReference>
<dbReference type="OrthoDB" id="932488at2"/>
<gene>
    <name evidence="2" type="ORF">GS03_00171</name>
</gene>
<sequence>MKKYVFLFVLAITLFSCSSDDTSSILVNPELLQRVDFYPNTANETRWNFNDSGILDHITKADGTLIEKFIYDSNNNVIRDTKYNNGSIVADYVVTYNSSNIITTINGQAYNYIYSAAGFRYFYSNATENFNCEINNDLLLTEYTYSNSVSPEKKYEAVYTNSNMISFQRTTNGSVDLVRNYSFLNVINGNPLRNACLGVLKLKSLTDPEFFKDGIFSRSVLSSLSFESGNSAHYNFGLLINSHNYLSQHDIEVYDGDTFVEYINYSKYYYQGDDLP</sequence>
<evidence type="ECO:0000313" key="3">
    <source>
        <dbReference type="Proteomes" id="UP000296862"/>
    </source>
</evidence>
<dbReference type="KEGG" id="fsn:GS03_00171"/>
<accession>A0A4P7PS94</accession>
<organism evidence="2 3">
    <name type="scientific">Flavobacterium sangjuense</name>
    <dbReference type="NCBI Taxonomy" id="2518177"/>
    <lineage>
        <taxon>Bacteria</taxon>
        <taxon>Pseudomonadati</taxon>
        <taxon>Bacteroidota</taxon>
        <taxon>Flavobacteriia</taxon>
        <taxon>Flavobacteriales</taxon>
        <taxon>Flavobacteriaceae</taxon>
        <taxon>Flavobacterium</taxon>
    </lineage>
</organism>
<name>A0A4P7PS94_9FLAO</name>
<evidence type="ECO:0000256" key="1">
    <source>
        <dbReference type="SAM" id="SignalP"/>
    </source>
</evidence>
<reference evidence="2 3" key="1">
    <citation type="submission" date="2019-04" db="EMBL/GenBank/DDBJ databases">
        <title>Flavobacterium sp. GS03.</title>
        <authorList>
            <person name="Kim H."/>
        </authorList>
    </citation>
    <scope>NUCLEOTIDE SEQUENCE [LARGE SCALE GENOMIC DNA]</scope>
    <source>
        <strain evidence="2 3">GS03</strain>
    </source>
</reference>
<dbReference type="AlphaFoldDB" id="A0A4P7PS94"/>
<proteinExistence type="predicted"/>
<protein>
    <recommendedName>
        <fullName evidence="4">DUF4595 domain-containing protein</fullName>
    </recommendedName>
</protein>
<evidence type="ECO:0008006" key="4">
    <source>
        <dbReference type="Google" id="ProtNLM"/>
    </source>
</evidence>
<keyword evidence="3" id="KW-1185">Reference proteome</keyword>
<dbReference type="PROSITE" id="PS51257">
    <property type="entry name" value="PROKAR_LIPOPROTEIN"/>
    <property type="match status" value="1"/>
</dbReference>
<keyword evidence="1" id="KW-0732">Signal</keyword>
<evidence type="ECO:0000313" key="2">
    <source>
        <dbReference type="EMBL" id="QBZ96693.1"/>
    </source>
</evidence>
<dbReference type="EMBL" id="CP038810">
    <property type="protein sequence ID" value="QBZ96693.1"/>
    <property type="molecule type" value="Genomic_DNA"/>
</dbReference>
<dbReference type="Proteomes" id="UP000296862">
    <property type="component" value="Chromosome"/>
</dbReference>
<feature type="chain" id="PRO_5020765301" description="DUF4595 domain-containing protein" evidence="1">
    <location>
        <begin position="19"/>
        <end position="276"/>
    </location>
</feature>
<feature type="signal peptide" evidence="1">
    <location>
        <begin position="1"/>
        <end position="18"/>
    </location>
</feature>